<protein>
    <submittedName>
        <fullName evidence="2">Unnamed protein product</fullName>
    </submittedName>
</protein>
<evidence type="ECO:0000313" key="3">
    <source>
        <dbReference type="Proteomes" id="UP001165121"/>
    </source>
</evidence>
<dbReference type="Proteomes" id="UP001165121">
    <property type="component" value="Unassembled WGS sequence"/>
</dbReference>
<evidence type="ECO:0000313" key="2">
    <source>
        <dbReference type="EMBL" id="GMF55047.1"/>
    </source>
</evidence>
<dbReference type="PANTHER" id="PTHR34072">
    <property type="entry name" value="ENZYMATIC POLYPROTEIN-RELATED"/>
    <property type="match status" value="1"/>
</dbReference>
<name>A0A9W6Y411_9STRA</name>
<dbReference type="EMBL" id="BSXT01003648">
    <property type="protein sequence ID" value="GMF55047.1"/>
    <property type="molecule type" value="Genomic_DNA"/>
</dbReference>
<gene>
    <name evidence="2" type="ORF">Pfra01_002308000</name>
</gene>
<dbReference type="InterPro" id="IPR043128">
    <property type="entry name" value="Rev_trsase/Diguanyl_cyclase"/>
</dbReference>
<sequence>MYTRPPDSGADNKSRSLRLSCRNAVGGGGRTDPAGLARLRSASSEQRLDALWSWTTEAQQALEAIKRSLQSAPILALPDDDRPFSVVCDASDFAIGCAKGRERVIAFPSRQLKAWKLPKYLQGT</sequence>
<dbReference type="SUPFAM" id="SSF56672">
    <property type="entry name" value="DNA/RNA polymerases"/>
    <property type="match status" value="1"/>
</dbReference>
<comment type="caution">
    <text evidence="2">The sequence shown here is derived from an EMBL/GenBank/DDBJ whole genome shotgun (WGS) entry which is preliminary data.</text>
</comment>
<feature type="domain" description="Reverse transcriptase/retrotransposon-derived protein RNase H-like" evidence="1">
    <location>
        <begin position="54"/>
        <end position="114"/>
    </location>
</feature>
<accession>A0A9W6Y411</accession>
<dbReference type="Gene3D" id="3.30.70.270">
    <property type="match status" value="1"/>
</dbReference>
<evidence type="ECO:0000259" key="1">
    <source>
        <dbReference type="Pfam" id="PF17919"/>
    </source>
</evidence>
<keyword evidence="3" id="KW-1185">Reference proteome</keyword>
<organism evidence="2 3">
    <name type="scientific">Phytophthora fragariaefolia</name>
    <dbReference type="NCBI Taxonomy" id="1490495"/>
    <lineage>
        <taxon>Eukaryota</taxon>
        <taxon>Sar</taxon>
        <taxon>Stramenopiles</taxon>
        <taxon>Oomycota</taxon>
        <taxon>Peronosporomycetes</taxon>
        <taxon>Peronosporales</taxon>
        <taxon>Peronosporaceae</taxon>
        <taxon>Phytophthora</taxon>
    </lineage>
</organism>
<dbReference type="AlphaFoldDB" id="A0A9W6Y411"/>
<dbReference type="InterPro" id="IPR043502">
    <property type="entry name" value="DNA/RNA_pol_sf"/>
</dbReference>
<dbReference type="InterPro" id="IPR041577">
    <property type="entry name" value="RT_RNaseH_2"/>
</dbReference>
<dbReference type="OrthoDB" id="117269at2759"/>
<reference evidence="2" key="1">
    <citation type="submission" date="2023-04" db="EMBL/GenBank/DDBJ databases">
        <title>Phytophthora fragariaefolia NBRC 109709.</title>
        <authorList>
            <person name="Ichikawa N."/>
            <person name="Sato H."/>
            <person name="Tonouchi N."/>
        </authorList>
    </citation>
    <scope>NUCLEOTIDE SEQUENCE</scope>
    <source>
        <strain evidence="2">NBRC 109709</strain>
    </source>
</reference>
<proteinExistence type="predicted"/>
<dbReference type="Pfam" id="PF17919">
    <property type="entry name" value="RT_RNaseH_2"/>
    <property type="match status" value="1"/>
</dbReference>
<dbReference type="PANTHER" id="PTHR34072:SF56">
    <property type="entry name" value="REVERSE TRANSCRIPTASE_RETROTRANSPOSON-DERIVED PROTEIN RNASE H-LIKE DOMAIN-CONTAINING PROTEIN"/>
    <property type="match status" value="1"/>
</dbReference>